<keyword evidence="2 7" id="KW-0820">tRNA-binding</keyword>
<dbReference type="PROSITE" id="PS01196">
    <property type="entry name" value="PEPT_TRNA_HYDROL_2"/>
    <property type="match status" value="1"/>
</dbReference>
<evidence type="ECO:0000256" key="1">
    <source>
        <dbReference type="ARBA" id="ARBA00013260"/>
    </source>
</evidence>
<feature type="binding site" evidence="7">
    <location>
        <position position="79"/>
    </location>
    <ligand>
        <name>tRNA</name>
        <dbReference type="ChEBI" id="CHEBI:17843"/>
    </ligand>
</feature>
<comment type="subcellular location">
    <subcellularLocation>
        <location evidence="7">Cytoplasm</location>
    </subcellularLocation>
</comment>
<dbReference type="GO" id="GO:0005737">
    <property type="term" value="C:cytoplasm"/>
    <property type="evidence" value="ECO:0007669"/>
    <property type="project" value="UniProtKB-SubCell"/>
</dbReference>
<protein>
    <recommendedName>
        <fullName evidence="6 7">Peptidyl-tRNA hydrolase</fullName>
        <shortName evidence="7">Pth</shortName>
        <ecNumber evidence="1 7">3.1.1.29</ecNumber>
    </recommendedName>
</protein>
<feature type="site" description="Stabilizes the basic form of H active site to accept a proton" evidence="7">
    <location>
        <position position="106"/>
    </location>
</feature>
<dbReference type="PANTHER" id="PTHR17224:SF1">
    <property type="entry name" value="PEPTIDYL-TRNA HYDROLASE"/>
    <property type="match status" value="1"/>
</dbReference>
<keyword evidence="4 7" id="KW-0694">RNA-binding</keyword>
<comment type="similarity">
    <text evidence="5 7 9">Belongs to the PTH family.</text>
</comment>
<evidence type="ECO:0000313" key="10">
    <source>
        <dbReference type="EMBL" id="KTC74516.1"/>
    </source>
</evidence>
<organism evidence="11 13">
    <name type="scientific">Legionella birminghamensis</name>
    <dbReference type="NCBI Taxonomy" id="28083"/>
    <lineage>
        <taxon>Bacteria</taxon>
        <taxon>Pseudomonadati</taxon>
        <taxon>Pseudomonadota</taxon>
        <taxon>Gammaproteobacteria</taxon>
        <taxon>Legionellales</taxon>
        <taxon>Legionellaceae</taxon>
        <taxon>Legionella</taxon>
    </lineage>
</organism>
<dbReference type="PANTHER" id="PTHR17224">
    <property type="entry name" value="PEPTIDYL-TRNA HYDROLASE"/>
    <property type="match status" value="1"/>
</dbReference>
<dbReference type="Gene3D" id="3.40.50.1470">
    <property type="entry name" value="Peptidyl-tRNA hydrolase"/>
    <property type="match status" value="1"/>
</dbReference>
<dbReference type="Proteomes" id="UP000054735">
    <property type="component" value="Unassembled WGS sequence"/>
</dbReference>
<accession>A0A378ID26</accession>
<evidence type="ECO:0000256" key="2">
    <source>
        <dbReference type="ARBA" id="ARBA00022555"/>
    </source>
</evidence>
<evidence type="ECO:0000256" key="9">
    <source>
        <dbReference type="RuleBase" id="RU004320"/>
    </source>
</evidence>
<dbReference type="EMBL" id="UGNW01000001">
    <property type="protein sequence ID" value="STX32645.1"/>
    <property type="molecule type" value="Genomic_DNA"/>
</dbReference>
<dbReference type="Proteomes" id="UP000255066">
    <property type="component" value="Unassembled WGS sequence"/>
</dbReference>
<dbReference type="EC" id="3.1.1.29" evidence="1 7"/>
<comment type="function">
    <text evidence="7">Hydrolyzes ribosome-free peptidyl-tRNAs (with 1 or more amino acids incorporated), which drop off the ribosome during protein synthesis, or as a result of ribosome stalling.</text>
</comment>
<feature type="binding site" evidence="7">
    <location>
        <position position="127"/>
    </location>
    <ligand>
        <name>tRNA</name>
        <dbReference type="ChEBI" id="CHEBI:17843"/>
    </ligand>
</feature>
<dbReference type="NCBIfam" id="TIGR00447">
    <property type="entry name" value="pth"/>
    <property type="match status" value="1"/>
</dbReference>
<proteinExistence type="inferred from homology"/>
<sequence length="201" mass="21985">MGEAVRLPHSFLISMTIKLIIGLRNPGSAYALTRHNAGAWFVEALAEHSNLTFKPEKKLHAELAALEGQRCRLLLPLTFMNNSGLPVREVSQFYRIKPEEMLVVHDELDLPAGRIKLKSGGGHGGHNGLRDIITQLGSQSFHRLRVGIGHPGHKDLVLSYVLGKPVQEDRQSILDAIERAVTVVPTIIDGNLAAAMNVING</sequence>
<dbReference type="InterPro" id="IPR001328">
    <property type="entry name" value="Pept_tRNA_hydro"/>
</dbReference>
<feature type="active site" description="Proton acceptor" evidence="7">
    <location>
        <position position="35"/>
    </location>
</feature>
<dbReference type="GO" id="GO:0004045">
    <property type="term" value="F:peptidyl-tRNA hydrolase activity"/>
    <property type="evidence" value="ECO:0007669"/>
    <property type="project" value="UniProtKB-UniRule"/>
</dbReference>
<comment type="catalytic activity">
    <reaction evidence="7 8">
        <text>an N-acyl-L-alpha-aminoacyl-tRNA + H2O = an N-acyl-L-amino acid + a tRNA + H(+)</text>
        <dbReference type="Rhea" id="RHEA:54448"/>
        <dbReference type="Rhea" id="RHEA-COMP:10123"/>
        <dbReference type="Rhea" id="RHEA-COMP:13883"/>
        <dbReference type="ChEBI" id="CHEBI:15377"/>
        <dbReference type="ChEBI" id="CHEBI:15378"/>
        <dbReference type="ChEBI" id="CHEBI:59874"/>
        <dbReference type="ChEBI" id="CHEBI:78442"/>
        <dbReference type="ChEBI" id="CHEBI:138191"/>
        <dbReference type="EC" id="3.1.1.29"/>
    </reaction>
</comment>
<comment type="function">
    <text evidence="7">Catalyzes the release of premature peptidyl moieties from peptidyl-tRNA molecules trapped in stalled 50S ribosomal subunits, and thus maintains levels of free tRNAs and 50S ribosomes.</text>
</comment>
<dbReference type="InterPro" id="IPR036416">
    <property type="entry name" value="Pept_tRNA_hydro_sf"/>
</dbReference>
<reference evidence="10 12" key="1">
    <citation type="submission" date="2015-11" db="EMBL/GenBank/DDBJ databases">
        <title>Genomic analysis of 38 Legionella species identifies large and diverse effector repertoires.</title>
        <authorList>
            <person name="Burstein D."/>
            <person name="Amaro F."/>
            <person name="Zusman T."/>
            <person name="Lifshitz Z."/>
            <person name="Cohen O."/>
            <person name="Gilbert J.A."/>
            <person name="Pupko T."/>
            <person name="Shuman H.A."/>
            <person name="Segal G."/>
        </authorList>
    </citation>
    <scope>NUCLEOTIDE SEQUENCE [LARGE SCALE GENOMIC DNA]</scope>
    <source>
        <strain evidence="10 12">CDC#1407-AL-14</strain>
    </source>
</reference>
<evidence type="ECO:0000256" key="6">
    <source>
        <dbReference type="ARBA" id="ARBA00050038"/>
    </source>
</evidence>
<evidence type="ECO:0000313" key="11">
    <source>
        <dbReference type="EMBL" id="STX32645.1"/>
    </source>
</evidence>
<evidence type="ECO:0000256" key="3">
    <source>
        <dbReference type="ARBA" id="ARBA00022801"/>
    </source>
</evidence>
<name>A0A378ID26_9GAMM</name>
<evidence type="ECO:0000256" key="8">
    <source>
        <dbReference type="RuleBase" id="RU000673"/>
    </source>
</evidence>
<feature type="binding site" evidence="7">
    <location>
        <position position="81"/>
    </location>
    <ligand>
        <name>tRNA</name>
        <dbReference type="ChEBI" id="CHEBI:17843"/>
    </ligand>
</feature>
<dbReference type="GO" id="GO:0006515">
    <property type="term" value="P:protein quality control for misfolded or incompletely synthesized proteins"/>
    <property type="evidence" value="ECO:0007669"/>
    <property type="project" value="UniProtKB-UniRule"/>
</dbReference>
<dbReference type="HAMAP" id="MF_00083">
    <property type="entry name" value="Pept_tRNA_hydro_bact"/>
    <property type="match status" value="1"/>
</dbReference>
<dbReference type="SUPFAM" id="SSF53178">
    <property type="entry name" value="Peptidyl-tRNA hydrolase-like"/>
    <property type="match status" value="1"/>
</dbReference>
<evidence type="ECO:0000313" key="12">
    <source>
        <dbReference type="Proteomes" id="UP000054735"/>
    </source>
</evidence>
<feature type="site" description="Discriminates between blocked and unblocked aminoacyl-tRNA" evidence="7">
    <location>
        <position position="25"/>
    </location>
</feature>
<dbReference type="GO" id="GO:0072344">
    <property type="term" value="P:rescue of stalled ribosome"/>
    <property type="evidence" value="ECO:0007669"/>
    <property type="project" value="UniProtKB-UniRule"/>
</dbReference>
<dbReference type="Pfam" id="PF01195">
    <property type="entry name" value="Pept_tRNA_hydro"/>
    <property type="match status" value="1"/>
</dbReference>
<gene>
    <name evidence="7 11" type="primary">pth</name>
    <name evidence="10" type="ORF">Lbir_0796</name>
    <name evidence="11" type="ORF">NCTC12437_02439</name>
</gene>
<evidence type="ECO:0000256" key="4">
    <source>
        <dbReference type="ARBA" id="ARBA00022884"/>
    </source>
</evidence>
<dbReference type="FunFam" id="3.40.50.1470:FF:000001">
    <property type="entry name" value="Peptidyl-tRNA hydrolase"/>
    <property type="match status" value="1"/>
</dbReference>
<dbReference type="AlphaFoldDB" id="A0A378ID26"/>
<keyword evidence="12" id="KW-1185">Reference proteome</keyword>
<evidence type="ECO:0000256" key="5">
    <source>
        <dbReference type="ARBA" id="ARBA00038063"/>
    </source>
</evidence>
<feature type="binding site" evidence="7">
    <location>
        <position position="30"/>
    </location>
    <ligand>
        <name>tRNA</name>
        <dbReference type="ChEBI" id="CHEBI:17843"/>
    </ligand>
</feature>
<keyword evidence="7" id="KW-0963">Cytoplasm</keyword>
<dbReference type="PROSITE" id="PS01195">
    <property type="entry name" value="PEPT_TRNA_HYDROL_1"/>
    <property type="match status" value="1"/>
</dbReference>
<keyword evidence="3 7" id="KW-0378">Hydrolase</keyword>
<evidence type="ECO:0000313" key="13">
    <source>
        <dbReference type="Proteomes" id="UP000255066"/>
    </source>
</evidence>
<dbReference type="InterPro" id="IPR018171">
    <property type="entry name" value="Pept_tRNA_hydro_CS"/>
</dbReference>
<dbReference type="GO" id="GO:0000049">
    <property type="term" value="F:tRNA binding"/>
    <property type="evidence" value="ECO:0007669"/>
    <property type="project" value="UniProtKB-UniRule"/>
</dbReference>
<evidence type="ECO:0000256" key="7">
    <source>
        <dbReference type="HAMAP-Rule" id="MF_00083"/>
    </source>
</evidence>
<dbReference type="EMBL" id="LNXT01000009">
    <property type="protein sequence ID" value="KTC74516.1"/>
    <property type="molecule type" value="Genomic_DNA"/>
</dbReference>
<reference evidence="11 13" key="2">
    <citation type="submission" date="2018-06" db="EMBL/GenBank/DDBJ databases">
        <authorList>
            <consortium name="Pathogen Informatics"/>
            <person name="Doyle S."/>
        </authorList>
    </citation>
    <scope>NUCLEOTIDE SEQUENCE [LARGE SCALE GENOMIC DNA]</scope>
    <source>
        <strain evidence="11 13">NCTC12437</strain>
    </source>
</reference>
<dbReference type="STRING" id="28083.Lbir_0796"/>
<comment type="subunit">
    <text evidence="7">Monomer.</text>
</comment>
<dbReference type="CDD" id="cd00462">
    <property type="entry name" value="PTH"/>
    <property type="match status" value="1"/>
</dbReference>